<dbReference type="AlphaFoldDB" id="A0A9N9BMD6"/>
<reference evidence="3" key="1">
    <citation type="submission" date="2021-06" db="EMBL/GenBank/DDBJ databases">
        <authorList>
            <person name="Kallberg Y."/>
            <person name="Tangrot J."/>
            <person name="Rosling A."/>
        </authorList>
    </citation>
    <scope>NUCLEOTIDE SEQUENCE</scope>
    <source>
        <strain evidence="3">BR232B</strain>
    </source>
</reference>
<feature type="transmembrane region" description="Helical" evidence="2">
    <location>
        <begin position="228"/>
        <end position="249"/>
    </location>
</feature>
<organism evidence="3 4">
    <name type="scientific">Paraglomus brasilianum</name>
    <dbReference type="NCBI Taxonomy" id="144538"/>
    <lineage>
        <taxon>Eukaryota</taxon>
        <taxon>Fungi</taxon>
        <taxon>Fungi incertae sedis</taxon>
        <taxon>Mucoromycota</taxon>
        <taxon>Glomeromycotina</taxon>
        <taxon>Glomeromycetes</taxon>
        <taxon>Paraglomerales</taxon>
        <taxon>Paraglomeraceae</taxon>
        <taxon>Paraglomus</taxon>
    </lineage>
</organism>
<keyword evidence="2" id="KW-1133">Transmembrane helix</keyword>
<feature type="compositionally biased region" description="Polar residues" evidence="1">
    <location>
        <begin position="1"/>
        <end position="22"/>
    </location>
</feature>
<dbReference type="OrthoDB" id="7466126at2759"/>
<keyword evidence="2" id="KW-0812">Transmembrane</keyword>
<evidence type="ECO:0000313" key="4">
    <source>
        <dbReference type="Proteomes" id="UP000789739"/>
    </source>
</evidence>
<evidence type="ECO:0000256" key="1">
    <source>
        <dbReference type="SAM" id="MobiDB-lite"/>
    </source>
</evidence>
<keyword evidence="4" id="KW-1185">Reference proteome</keyword>
<evidence type="ECO:0000313" key="3">
    <source>
        <dbReference type="EMBL" id="CAG8568740.1"/>
    </source>
</evidence>
<dbReference type="EMBL" id="CAJVPI010000750">
    <property type="protein sequence ID" value="CAG8568740.1"/>
    <property type="molecule type" value="Genomic_DNA"/>
</dbReference>
<accession>A0A9N9BMD6</accession>
<dbReference type="Proteomes" id="UP000789739">
    <property type="component" value="Unassembled WGS sequence"/>
</dbReference>
<gene>
    <name evidence="3" type="ORF">PBRASI_LOCUS5983</name>
</gene>
<feature type="region of interest" description="Disordered" evidence="1">
    <location>
        <begin position="1"/>
        <end position="51"/>
    </location>
</feature>
<protein>
    <submittedName>
        <fullName evidence="3">890_t:CDS:1</fullName>
    </submittedName>
</protein>
<feature type="transmembrane region" description="Helical" evidence="2">
    <location>
        <begin position="290"/>
        <end position="311"/>
    </location>
</feature>
<proteinExistence type="predicted"/>
<name>A0A9N9BMD6_9GLOM</name>
<evidence type="ECO:0000256" key="2">
    <source>
        <dbReference type="SAM" id="Phobius"/>
    </source>
</evidence>
<comment type="caution">
    <text evidence="3">The sequence shown here is derived from an EMBL/GenBank/DDBJ whole genome shotgun (WGS) entry which is preliminary data.</text>
</comment>
<sequence>MANQHPPSLRPNSGDNVNNNPTQSPPPHSYYSWNPSDSPPSSPPNLQSSYLPSSPIMSRAYSPETVYDPATFYNTVYTPEAQPASSNADTQLGMVYTPETTYTPETAYTSETAYNSEKFYNPAVYNSEAVYNPETAYTREAAYNPETTYNPETAYNPAVYNSEAVYTPETVYNSQTFYTPQAVYNPNYNSDTVYPVTSGQGHNSSTPATFVSTPTEEKKKKKSGYRCNWLLTGVILALLLIVVGAVMFATAKPIRSNCFQTCRFNNPPIRPSALNAFNKCVAGCRNSYRIIRAVGIALMCIGNFLAICCMVKKLWPRFKTRTTTTVRG</sequence>
<keyword evidence="2" id="KW-0472">Membrane</keyword>